<evidence type="ECO:0000256" key="4">
    <source>
        <dbReference type="ARBA" id="ARBA00022692"/>
    </source>
</evidence>
<accession>B8CJ73</accession>
<dbReference type="GO" id="GO:0005886">
    <property type="term" value="C:plasma membrane"/>
    <property type="evidence" value="ECO:0007669"/>
    <property type="project" value="UniProtKB-SubCell"/>
</dbReference>
<dbReference type="KEGG" id="swp:swp_1032"/>
<keyword evidence="2" id="KW-0813">Transport</keyword>
<dbReference type="GO" id="GO:0006508">
    <property type="term" value="P:proteolysis"/>
    <property type="evidence" value="ECO:0007669"/>
    <property type="project" value="InterPro"/>
</dbReference>
<dbReference type="GO" id="GO:0016887">
    <property type="term" value="F:ATP hydrolysis activity"/>
    <property type="evidence" value="ECO:0007669"/>
    <property type="project" value="InterPro"/>
</dbReference>
<name>B8CJ73_SHEPW</name>
<feature type="domain" description="ABC transmembrane type-1" evidence="11">
    <location>
        <begin position="177"/>
        <end position="451"/>
    </location>
</feature>
<dbReference type="Pfam" id="PF00005">
    <property type="entry name" value="ABC_tran"/>
    <property type="match status" value="1"/>
</dbReference>
<dbReference type="Gene3D" id="1.20.1560.10">
    <property type="entry name" value="ABC transporter type 1, transmembrane domain"/>
    <property type="match status" value="1"/>
</dbReference>
<dbReference type="GO" id="GO:0140359">
    <property type="term" value="F:ABC-type transporter activity"/>
    <property type="evidence" value="ECO:0007669"/>
    <property type="project" value="InterPro"/>
</dbReference>
<evidence type="ECO:0000256" key="7">
    <source>
        <dbReference type="ARBA" id="ARBA00022989"/>
    </source>
</evidence>
<dbReference type="InterPro" id="IPR039421">
    <property type="entry name" value="Type_1_exporter"/>
</dbReference>
<feature type="transmembrane region" description="Helical" evidence="9">
    <location>
        <begin position="207"/>
        <end position="228"/>
    </location>
</feature>
<dbReference type="GO" id="GO:0034040">
    <property type="term" value="F:ATPase-coupled lipid transmembrane transporter activity"/>
    <property type="evidence" value="ECO:0007669"/>
    <property type="project" value="TreeGrafter"/>
</dbReference>
<gene>
    <name evidence="13" type="ordered locus">swp_1032</name>
</gene>
<dbReference type="Gene3D" id="3.90.70.10">
    <property type="entry name" value="Cysteine proteinases"/>
    <property type="match status" value="1"/>
</dbReference>
<feature type="transmembrane region" description="Helical" evidence="9">
    <location>
        <begin position="301"/>
        <end position="324"/>
    </location>
</feature>
<dbReference type="PROSITE" id="PS50929">
    <property type="entry name" value="ABC_TM1F"/>
    <property type="match status" value="1"/>
</dbReference>
<dbReference type="InterPro" id="IPR003439">
    <property type="entry name" value="ABC_transporter-like_ATP-bd"/>
</dbReference>
<keyword evidence="8 9" id="KW-0472">Membrane</keyword>
<dbReference type="InterPro" id="IPR036640">
    <property type="entry name" value="ABC1_TM_sf"/>
</dbReference>
<sequence length="717" mass="81465">MRLFNFLLSFFVRKKLPMTYQTETATCGLACLAMVMGYYNKKVTITSIQDNHPVSLKGITLKQIVTIANRYDLITRPIKCGVANLKSLKTPTILHWDFNHFVVLKSVKRGSFFIHDPDLGPLKLCKEEMEKHFTGIALEITPEEHFTLDSEGNSLGIKWIVKNTIGVRSLLINTIWLTFIIELIALSSPLFIKYSIDYGVERFDENFILVITAVFLLILIFNVMLNFIRDYITAQFGVIFNKNFVRKLFSHMLSLPLSFFEKRNTGELIERYQSTEHVRNLLTGNVVNIILNGSISIGMSIAIFFISPILGIITLASFFVYFIFRLIAADNTERKMKENIKARAHETSLVIETLRSISPIKIFSKEEDRLNIWLGRYSKLMMTEMSLTSYLNFQKSMEILIFGLDISLSVYYGTHLVMAGTLSLGTLFAFFMYKGQFSIKASSLTRSLIDLKYFSVHLERLADIVLSKPEESKGNRILANTKGKIELRNIYYSYAIEDDLVFRGLNMTINEGEFISIVGSSGSGKTTLLKVILGLYKPNSGTVLLDNEKVDELEINWYRKQFGIVMQEDQLISASIVDNISFQDPWADFEKVQQAAIQSNIHDEIMKMPMQYNTIIGDLGSTLSGGQKQRILLARALYQEPKILFTDEATANLDNKNEVTVLNEMEKLSLTKVCIAHRPQTIMRSDRVLLLKDGEITEISKDAALSNSVQLQLSSAV</sequence>
<dbReference type="PANTHER" id="PTHR24221:SF606">
    <property type="entry name" value="COLICIN V SECRETION-PROCESSING ATP-BINDING PROTEIN"/>
    <property type="match status" value="1"/>
</dbReference>
<evidence type="ECO:0000256" key="5">
    <source>
        <dbReference type="ARBA" id="ARBA00022741"/>
    </source>
</evidence>
<dbReference type="Pfam" id="PF03412">
    <property type="entry name" value="Peptidase_C39"/>
    <property type="match status" value="1"/>
</dbReference>
<dbReference type="FunFam" id="3.40.50.300:FF:000299">
    <property type="entry name" value="ABC transporter ATP-binding protein/permease"/>
    <property type="match status" value="1"/>
</dbReference>
<organism evidence="13 14">
    <name type="scientific">Shewanella piezotolerans (strain WP3 / JCM 13877)</name>
    <dbReference type="NCBI Taxonomy" id="225849"/>
    <lineage>
        <taxon>Bacteria</taxon>
        <taxon>Pseudomonadati</taxon>
        <taxon>Pseudomonadota</taxon>
        <taxon>Gammaproteobacteria</taxon>
        <taxon>Alteromonadales</taxon>
        <taxon>Shewanellaceae</taxon>
        <taxon>Shewanella</taxon>
    </lineage>
</organism>
<evidence type="ECO:0000313" key="14">
    <source>
        <dbReference type="Proteomes" id="UP000000753"/>
    </source>
</evidence>
<keyword evidence="5" id="KW-0547">Nucleotide-binding</keyword>
<dbReference type="eggNOG" id="COG2274">
    <property type="taxonomic scope" value="Bacteria"/>
</dbReference>
<evidence type="ECO:0000256" key="3">
    <source>
        <dbReference type="ARBA" id="ARBA00022475"/>
    </source>
</evidence>
<evidence type="ECO:0000259" key="10">
    <source>
        <dbReference type="PROSITE" id="PS50893"/>
    </source>
</evidence>
<dbReference type="PROSITE" id="PS50990">
    <property type="entry name" value="PEPTIDASE_C39"/>
    <property type="match status" value="1"/>
</dbReference>
<dbReference type="SUPFAM" id="SSF52540">
    <property type="entry name" value="P-loop containing nucleoside triphosphate hydrolases"/>
    <property type="match status" value="1"/>
</dbReference>
<dbReference type="PROSITE" id="PS00211">
    <property type="entry name" value="ABC_TRANSPORTER_1"/>
    <property type="match status" value="1"/>
</dbReference>
<evidence type="ECO:0000256" key="8">
    <source>
        <dbReference type="ARBA" id="ARBA00023136"/>
    </source>
</evidence>
<dbReference type="CDD" id="cd18567">
    <property type="entry name" value="ABC_6TM_CvaB_RaxB_like"/>
    <property type="match status" value="1"/>
</dbReference>
<evidence type="ECO:0000313" key="13">
    <source>
        <dbReference type="EMBL" id="ACJ27835.1"/>
    </source>
</evidence>
<evidence type="ECO:0000259" key="11">
    <source>
        <dbReference type="PROSITE" id="PS50929"/>
    </source>
</evidence>
<dbReference type="OrthoDB" id="9782586at2"/>
<feature type="transmembrane region" description="Helical" evidence="9">
    <location>
        <begin position="20"/>
        <end position="39"/>
    </location>
</feature>
<feature type="domain" description="ABC transporter" evidence="10">
    <location>
        <begin position="485"/>
        <end position="717"/>
    </location>
</feature>
<reference evidence="13 14" key="1">
    <citation type="journal article" date="2008" name="PLoS ONE">
        <title>Environmental adaptation: genomic analysis of the piezotolerant and psychrotolerant deep-sea iron reducing bacterium Shewanella piezotolerans WP3.</title>
        <authorList>
            <person name="Wang F."/>
            <person name="Wang J."/>
            <person name="Jian H."/>
            <person name="Zhang B."/>
            <person name="Li S."/>
            <person name="Wang F."/>
            <person name="Zeng X."/>
            <person name="Gao L."/>
            <person name="Bartlett D.H."/>
            <person name="Yu J."/>
            <person name="Hu S."/>
            <person name="Xiao X."/>
        </authorList>
    </citation>
    <scope>NUCLEOTIDE SEQUENCE [LARGE SCALE GENOMIC DNA]</scope>
    <source>
        <strain evidence="14">WP3 / JCM 13877</strain>
    </source>
</reference>
<dbReference type="EMBL" id="CP000472">
    <property type="protein sequence ID" value="ACJ27835.1"/>
    <property type="molecule type" value="Genomic_DNA"/>
</dbReference>
<dbReference type="Gene3D" id="3.40.50.300">
    <property type="entry name" value="P-loop containing nucleotide triphosphate hydrolases"/>
    <property type="match status" value="1"/>
</dbReference>
<feature type="transmembrane region" description="Helical" evidence="9">
    <location>
        <begin position="170"/>
        <end position="192"/>
    </location>
</feature>
<dbReference type="InterPro" id="IPR005074">
    <property type="entry name" value="Peptidase_C39"/>
</dbReference>
<dbReference type="Pfam" id="PF00664">
    <property type="entry name" value="ABC_membrane"/>
    <property type="match status" value="1"/>
</dbReference>
<dbReference type="InterPro" id="IPR003593">
    <property type="entry name" value="AAA+_ATPase"/>
</dbReference>
<evidence type="ECO:0000256" key="1">
    <source>
        <dbReference type="ARBA" id="ARBA00004651"/>
    </source>
</evidence>
<dbReference type="HOGENOM" id="CLU_000604_84_3_6"/>
<feature type="transmembrane region" description="Helical" evidence="9">
    <location>
        <begin position="410"/>
        <end position="433"/>
    </location>
</feature>
<dbReference type="InterPro" id="IPR011527">
    <property type="entry name" value="ABC1_TM_dom"/>
</dbReference>
<dbReference type="STRING" id="225849.swp_1032"/>
<protein>
    <submittedName>
        <fullName evidence="13">Toxin secretion ATP-binding protein</fullName>
    </submittedName>
</protein>
<keyword evidence="7 9" id="KW-1133">Transmembrane helix</keyword>
<feature type="domain" description="Peptidase C39" evidence="12">
    <location>
        <begin position="21"/>
        <end position="140"/>
    </location>
</feature>
<dbReference type="PROSITE" id="PS50893">
    <property type="entry name" value="ABC_TRANSPORTER_2"/>
    <property type="match status" value="1"/>
</dbReference>
<dbReference type="AlphaFoldDB" id="B8CJ73"/>
<proteinExistence type="predicted"/>
<keyword evidence="14" id="KW-1185">Reference proteome</keyword>
<dbReference type="InterPro" id="IPR027417">
    <property type="entry name" value="P-loop_NTPase"/>
</dbReference>
<evidence type="ECO:0000256" key="9">
    <source>
        <dbReference type="SAM" id="Phobius"/>
    </source>
</evidence>
<dbReference type="PANTHER" id="PTHR24221">
    <property type="entry name" value="ATP-BINDING CASSETTE SUB-FAMILY B"/>
    <property type="match status" value="1"/>
</dbReference>
<dbReference type="InterPro" id="IPR017871">
    <property type="entry name" value="ABC_transporter-like_CS"/>
</dbReference>
<evidence type="ECO:0000259" key="12">
    <source>
        <dbReference type="PROSITE" id="PS50990"/>
    </source>
</evidence>
<keyword evidence="4 9" id="KW-0812">Transmembrane</keyword>
<evidence type="ECO:0000256" key="2">
    <source>
        <dbReference type="ARBA" id="ARBA00022448"/>
    </source>
</evidence>
<dbReference type="GO" id="GO:0005524">
    <property type="term" value="F:ATP binding"/>
    <property type="evidence" value="ECO:0007669"/>
    <property type="project" value="UniProtKB-KW"/>
</dbReference>
<dbReference type="GO" id="GO:0008233">
    <property type="term" value="F:peptidase activity"/>
    <property type="evidence" value="ECO:0007669"/>
    <property type="project" value="InterPro"/>
</dbReference>
<dbReference type="Proteomes" id="UP000000753">
    <property type="component" value="Chromosome"/>
</dbReference>
<keyword evidence="6 13" id="KW-0067">ATP-binding</keyword>
<dbReference type="MEROPS" id="C39.005"/>
<dbReference type="SMART" id="SM00382">
    <property type="entry name" value="AAA"/>
    <property type="match status" value="1"/>
</dbReference>
<comment type="subcellular location">
    <subcellularLocation>
        <location evidence="1">Cell membrane</location>
        <topology evidence="1">Multi-pass membrane protein</topology>
    </subcellularLocation>
</comment>
<keyword evidence="3" id="KW-1003">Cell membrane</keyword>
<evidence type="ECO:0000256" key="6">
    <source>
        <dbReference type="ARBA" id="ARBA00022840"/>
    </source>
</evidence>
<dbReference type="SUPFAM" id="SSF90123">
    <property type="entry name" value="ABC transporter transmembrane region"/>
    <property type="match status" value="1"/>
</dbReference>